<dbReference type="GO" id="GO:0005886">
    <property type="term" value="C:plasma membrane"/>
    <property type="evidence" value="ECO:0007669"/>
    <property type="project" value="TreeGrafter"/>
</dbReference>
<evidence type="ECO:0000313" key="3">
    <source>
        <dbReference type="EMBL" id="RSU00543.1"/>
    </source>
</evidence>
<proteinExistence type="predicted"/>
<dbReference type="Pfam" id="PF01814">
    <property type="entry name" value="Hemerythrin"/>
    <property type="match status" value="1"/>
</dbReference>
<keyword evidence="3" id="KW-0418">Kinase</keyword>
<comment type="caution">
    <text evidence="3">The sequence shown here is derived from an EMBL/GenBank/DDBJ whole genome shotgun (WGS) entry which is preliminary data.</text>
</comment>
<dbReference type="Gene3D" id="3.30.450.20">
    <property type="entry name" value="PAS domain"/>
    <property type="match status" value="1"/>
</dbReference>
<dbReference type="Pfam" id="PF04282">
    <property type="entry name" value="DUF438"/>
    <property type="match status" value="1"/>
</dbReference>
<dbReference type="Pfam" id="PF13596">
    <property type="entry name" value="PAS_10"/>
    <property type="match status" value="1"/>
</dbReference>
<dbReference type="AlphaFoldDB" id="A0A430A248"/>
<dbReference type="GO" id="GO:0016301">
    <property type="term" value="F:kinase activity"/>
    <property type="evidence" value="ECO:0007669"/>
    <property type="project" value="UniProtKB-KW"/>
</dbReference>
<feature type="domain" description="Hemerythrin-like" evidence="1">
    <location>
        <begin position="92"/>
        <end position="220"/>
    </location>
</feature>
<feature type="domain" description="DUF438" evidence="2">
    <location>
        <begin position="14"/>
        <end position="78"/>
    </location>
</feature>
<dbReference type="InterPro" id="IPR012312">
    <property type="entry name" value="Hemerythrin-like"/>
</dbReference>
<name>A0A430A248_9ENTE</name>
<organism evidence="3 4">
    <name type="scientific">Vagococcus vulneris</name>
    <dbReference type="NCBI Taxonomy" id="1977869"/>
    <lineage>
        <taxon>Bacteria</taxon>
        <taxon>Bacillati</taxon>
        <taxon>Bacillota</taxon>
        <taxon>Bacilli</taxon>
        <taxon>Lactobacillales</taxon>
        <taxon>Enterococcaceae</taxon>
        <taxon>Vagococcus</taxon>
    </lineage>
</organism>
<accession>A0A430A248</accession>
<dbReference type="PANTHER" id="PTHR39966">
    <property type="entry name" value="BLL2471 PROTEIN-RELATED"/>
    <property type="match status" value="1"/>
</dbReference>
<dbReference type="Gene3D" id="1.20.120.520">
    <property type="entry name" value="nmb1532 protein domain like"/>
    <property type="match status" value="1"/>
</dbReference>
<sequence length="445" mass="51070">MEKSIKEQRQERIVEILSLLHKGGSFEEAKKLFNEEFDGVDVTEITAAERALIQGGLDPSEIQKLCNIHAAVFKGSINDIHQSNEGYGQPGHPVHTLKLENQVLQSLMSDEIDGLLTKIEAGDWSFKERLIAALKDLNQLNKHYARKETLIFSYMEKYGITAPPMVMWGVDDSIRDQIKEINKLVLDEKTAFNPLKIKWENLKNEIDEMIFKEEEIMIPMTLDIFSLNDWDQIAKDSFDIGFAYIPDPLPWRPSNESLISELEREPARLEAINEAKEMTEGIAAGLKVNPDEEELKTISSNIISENHNLSERESIEFPTGTLQMSQLIQMFRSIPVDLTFVDDEDTVCFYSEGKDRVFPRTNSVIGRKVVNCHPPKSMHIVQQILDDFRNNIRSHAEFWIDLHGKYVYIQYFALKDDSGDYMGCLEATQDITHIRSLEGEKRLMD</sequence>
<keyword evidence="4" id="KW-1185">Reference proteome</keyword>
<evidence type="ECO:0000259" key="1">
    <source>
        <dbReference type="Pfam" id="PF01814"/>
    </source>
</evidence>
<dbReference type="OrthoDB" id="9769774at2"/>
<dbReference type="EMBL" id="NGJS01000001">
    <property type="protein sequence ID" value="RSU00543.1"/>
    <property type="molecule type" value="Genomic_DNA"/>
</dbReference>
<keyword evidence="3" id="KW-0808">Transferase</keyword>
<evidence type="ECO:0000313" key="4">
    <source>
        <dbReference type="Proteomes" id="UP000287857"/>
    </source>
</evidence>
<reference evidence="3 4" key="1">
    <citation type="submission" date="2017-05" db="EMBL/GenBank/DDBJ databases">
        <title>Vagococcus spp. assemblies.</title>
        <authorList>
            <person name="Gulvik C.A."/>
        </authorList>
    </citation>
    <scope>NUCLEOTIDE SEQUENCE [LARGE SCALE GENOMIC DNA]</scope>
    <source>
        <strain evidence="3 4">SS1995</strain>
    </source>
</reference>
<evidence type="ECO:0000259" key="2">
    <source>
        <dbReference type="Pfam" id="PF04282"/>
    </source>
</evidence>
<protein>
    <submittedName>
        <fullName evidence="3">Histidine kinase</fullName>
    </submittedName>
</protein>
<gene>
    <name evidence="3" type="ORF">CBF37_00580</name>
</gene>
<dbReference type="InterPro" id="IPR007380">
    <property type="entry name" value="DUF438"/>
</dbReference>
<dbReference type="Proteomes" id="UP000287857">
    <property type="component" value="Unassembled WGS sequence"/>
</dbReference>
<dbReference type="PANTHER" id="PTHR39966:SF3">
    <property type="entry name" value="DUF438 DOMAIN-CONTAINING PROTEIN"/>
    <property type="match status" value="1"/>
</dbReference>
<dbReference type="RefSeq" id="WP_125982868.1">
    <property type="nucleotide sequence ID" value="NZ_NGJS01000001.1"/>
</dbReference>